<evidence type="ECO:0000313" key="2">
    <source>
        <dbReference type="Proteomes" id="UP001597361"/>
    </source>
</evidence>
<organism evidence="1 2">
    <name type="scientific">Belliella marina</name>
    <dbReference type="NCBI Taxonomy" id="1644146"/>
    <lineage>
        <taxon>Bacteria</taxon>
        <taxon>Pseudomonadati</taxon>
        <taxon>Bacteroidota</taxon>
        <taxon>Cytophagia</taxon>
        <taxon>Cytophagales</taxon>
        <taxon>Cyclobacteriaceae</taxon>
        <taxon>Belliella</taxon>
    </lineage>
</organism>
<evidence type="ECO:0008006" key="3">
    <source>
        <dbReference type="Google" id="ProtNLM"/>
    </source>
</evidence>
<reference evidence="2" key="1">
    <citation type="journal article" date="2019" name="Int. J. Syst. Evol. Microbiol.">
        <title>The Global Catalogue of Microorganisms (GCM) 10K type strain sequencing project: providing services to taxonomists for standard genome sequencing and annotation.</title>
        <authorList>
            <consortium name="The Broad Institute Genomics Platform"/>
            <consortium name="The Broad Institute Genome Sequencing Center for Infectious Disease"/>
            <person name="Wu L."/>
            <person name="Ma J."/>
        </authorList>
    </citation>
    <scope>NUCLEOTIDE SEQUENCE [LARGE SCALE GENOMIC DNA]</scope>
    <source>
        <strain evidence="2">CGMCC 1.15180</strain>
    </source>
</reference>
<name>A0ABW4VGK2_9BACT</name>
<evidence type="ECO:0000313" key="1">
    <source>
        <dbReference type="EMBL" id="MFD2033186.1"/>
    </source>
</evidence>
<proteinExistence type="predicted"/>
<dbReference type="Proteomes" id="UP001597361">
    <property type="component" value="Unassembled WGS sequence"/>
</dbReference>
<comment type="caution">
    <text evidence="1">The sequence shown here is derived from an EMBL/GenBank/DDBJ whole genome shotgun (WGS) entry which is preliminary data.</text>
</comment>
<gene>
    <name evidence="1" type="ORF">ACFSKL_00205</name>
</gene>
<protein>
    <recommendedName>
        <fullName evidence="3">Adhesin domain-containing protein</fullName>
    </recommendedName>
</protein>
<dbReference type="EMBL" id="JBHUHR010000001">
    <property type="protein sequence ID" value="MFD2033186.1"/>
    <property type="molecule type" value="Genomic_DNA"/>
</dbReference>
<accession>A0ABW4VGK2</accession>
<dbReference type="RefSeq" id="WP_376882182.1">
    <property type="nucleotide sequence ID" value="NZ_JBHUHR010000001.1"/>
</dbReference>
<sequence length="295" mass="32909">MLRGLCFVICLVFGVELPSIAQINKVFKIEERKGYNLVHVDFNVYKGITELKRNHGDLPLHISSSLSKVNILPTFSHEINDGVLSAHLIHRNVESETLGKSLSYKLFSSDSENFDHKWDVGLSSNHLYDLDLYFGIGKADLDFSYIPISNCKIKSASADIKLDFSKKVANSVTMDTMMVSINMGSLDAMNLNYANAEHMIFEINYGTLNLSFSDNILHDVKVSAVVGAGKVNLTLPDQSQPYKLKIISTAMCRTYMPKYLKDIGNKTYVSKSYKEDAPDLMELTIDVSVGSVTVK</sequence>
<keyword evidence="2" id="KW-1185">Reference proteome</keyword>